<evidence type="ECO:0000256" key="6">
    <source>
        <dbReference type="ARBA" id="ARBA00022840"/>
    </source>
</evidence>
<comment type="catalytic activity">
    <reaction evidence="9">
        <text>tRNA(Cys) + L-cysteine + ATP = L-cysteinyl-tRNA(Cys) + AMP + diphosphate</text>
        <dbReference type="Rhea" id="RHEA:17773"/>
        <dbReference type="Rhea" id="RHEA-COMP:9661"/>
        <dbReference type="Rhea" id="RHEA-COMP:9679"/>
        <dbReference type="ChEBI" id="CHEBI:30616"/>
        <dbReference type="ChEBI" id="CHEBI:33019"/>
        <dbReference type="ChEBI" id="CHEBI:35235"/>
        <dbReference type="ChEBI" id="CHEBI:78442"/>
        <dbReference type="ChEBI" id="CHEBI:78517"/>
        <dbReference type="ChEBI" id="CHEBI:456215"/>
        <dbReference type="EC" id="6.1.1.16"/>
    </reaction>
</comment>
<keyword evidence="6 9" id="KW-0067">ATP-binding</keyword>
<gene>
    <name evidence="9" type="primary">cysS</name>
    <name evidence="11" type="ORF">A2431_02080</name>
</gene>
<dbReference type="PANTHER" id="PTHR10890">
    <property type="entry name" value="CYSTEINYL-TRNA SYNTHETASE"/>
    <property type="match status" value="1"/>
</dbReference>
<dbReference type="Proteomes" id="UP000177697">
    <property type="component" value="Unassembled WGS sequence"/>
</dbReference>
<feature type="binding site" evidence="9">
    <location>
        <position position="252"/>
    </location>
    <ligand>
        <name>Zn(2+)</name>
        <dbReference type="ChEBI" id="CHEBI:29105"/>
    </ligand>
</feature>
<dbReference type="Gene3D" id="1.20.120.1910">
    <property type="entry name" value="Cysteine-tRNA ligase, C-terminal anti-codon recognition domain"/>
    <property type="match status" value="1"/>
</dbReference>
<dbReference type="HAMAP" id="MF_00041">
    <property type="entry name" value="Cys_tRNA_synth"/>
    <property type="match status" value="1"/>
</dbReference>
<evidence type="ECO:0000256" key="4">
    <source>
        <dbReference type="ARBA" id="ARBA00022741"/>
    </source>
</evidence>
<dbReference type="NCBIfam" id="TIGR00435">
    <property type="entry name" value="cysS"/>
    <property type="match status" value="1"/>
</dbReference>
<sequence>MQIKIHNTLSGQKELFSPINPKEVRMYNCGPTVYYFAHIGNMRAYVFADILRKTLEYFDYRVKQVINITDVGHLVDDGDAGDDKVESTAKKEGKSATEIARFYEKAYLADLIDLNISTENTIFPRATEHIGEQIEIIKILLEKGFAYQTSDGIYFDTSKFEGYGKLGNINISEQKEGARVEKNSEKINSTDFALWKFSPKADSGQPARLQEWPSPWGRGFPGWHIECSAMSRKYLDQPFDIHTGGIDHIPVHHNNEIAQSECAFDAPLANYWLHNAFITVEGEKMSKSLSNTYTISDLKQRKIHPLSFRHWLLSGHYRSPMNFTWDSVLGSQKALEKLVFEFSNLPNNETDEDTINQLKEFVSDDLNTPKTLALLHEAFGQKKSQKTISEIDKVLGLNIAKLANEVASDIPDHIQDLKKERDLVRHNKNWQKSDELRKEIEREGFVLEDKENDSIIKKTLSSLI</sequence>
<feature type="binding site" evidence="9">
    <location>
        <position position="29"/>
    </location>
    <ligand>
        <name>Zn(2+)</name>
        <dbReference type="ChEBI" id="CHEBI:29105"/>
    </ligand>
</feature>
<evidence type="ECO:0000256" key="1">
    <source>
        <dbReference type="ARBA" id="ARBA00011245"/>
    </source>
</evidence>
<evidence type="ECO:0000256" key="5">
    <source>
        <dbReference type="ARBA" id="ARBA00022833"/>
    </source>
</evidence>
<dbReference type="SUPFAM" id="SSF47323">
    <property type="entry name" value="Anticodon-binding domain of a subclass of class I aminoacyl-tRNA synthetases"/>
    <property type="match status" value="1"/>
</dbReference>
<dbReference type="PRINTS" id="PR00983">
    <property type="entry name" value="TRNASYNTHCYS"/>
</dbReference>
<dbReference type="CDD" id="cd00672">
    <property type="entry name" value="CysRS_core"/>
    <property type="match status" value="1"/>
</dbReference>
<keyword evidence="7 9" id="KW-0648">Protein biosynthesis</keyword>
<dbReference type="GO" id="GO:0005524">
    <property type="term" value="F:ATP binding"/>
    <property type="evidence" value="ECO:0007669"/>
    <property type="project" value="UniProtKB-UniRule"/>
</dbReference>
<feature type="binding site" evidence="9">
    <location>
        <position position="256"/>
    </location>
    <ligand>
        <name>Zn(2+)</name>
        <dbReference type="ChEBI" id="CHEBI:29105"/>
    </ligand>
</feature>
<accession>A0A1G2V3N1</accession>
<comment type="subcellular location">
    <subcellularLocation>
        <location evidence="9">Cytoplasm</location>
    </subcellularLocation>
</comment>
<feature type="short sequence motif" description="'KMSKS' region" evidence="9">
    <location>
        <begin position="284"/>
        <end position="288"/>
    </location>
</feature>
<keyword evidence="3 9" id="KW-0479">Metal-binding</keyword>
<dbReference type="InterPro" id="IPR024909">
    <property type="entry name" value="Cys-tRNA/MSH_ligase"/>
</dbReference>
<comment type="caution">
    <text evidence="11">The sequence shown here is derived from an EMBL/GenBank/DDBJ whole genome shotgun (WGS) entry which is preliminary data.</text>
</comment>
<dbReference type="SUPFAM" id="SSF52374">
    <property type="entry name" value="Nucleotidylyl transferase"/>
    <property type="match status" value="1"/>
</dbReference>
<evidence type="ECO:0000313" key="11">
    <source>
        <dbReference type="EMBL" id="OHB16239.1"/>
    </source>
</evidence>
<dbReference type="GO" id="GO:0004817">
    <property type="term" value="F:cysteine-tRNA ligase activity"/>
    <property type="evidence" value="ECO:0007669"/>
    <property type="project" value="UniProtKB-UniRule"/>
</dbReference>
<organism evidence="11 12">
    <name type="scientific">Candidatus Zambryskibacteria bacterium RIFOXYC1_FULL_39_10</name>
    <dbReference type="NCBI Taxonomy" id="1802779"/>
    <lineage>
        <taxon>Bacteria</taxon>
        <taxon>Candidatus Zambryskiibacteriota</taxon>
    </lineage>
</organism>
<comment type="subunit">
    <text evidence="1 9">Monomer.</text>
</comment>
<dbReference type="PANTHER" id="PTHR10890:SF3">
    <property type="entry name" value="CYSTEINE--TRNA LIGASE, CYTOPLASMIC"/>
    <property type="match status" value="1"/>
</dbReference>
<feature type="binding site" evidence="9">
    <location>
        <position position="287"/>
    </location>
    <ligand>
        <name>ATP</name>
        <dbReference type="ChEBI" id="CHEBI:30616"/>
    </ligand>
</feature>
<keyword evidence="5 9" id="KW-0862">Zinc</keyword>
<feature type="binding site" evidence="9">
    <location>
        <position position="227"/>
    </location>
    <ligand>
        <name>Zn(2+)</name>
        <dbReference type="ChEBI" id="CHEBI:29105"/>
    </ligand>
</feature>
<keyword evidence="4 9" id="KW-0547">Nucleotide-binding</keyword>
<dbReference type="Gene3D" id="3.40.50.620">
    <property type="entry name" value="HUPs"/>
    <property type="match status" value="1"/>
</dbReference>
<dbReference type="GO" id="GO:0005829">
    <property type="term" value="C:cytosol"/>
    <property type="evidence" value="ECO:0007669"/>
    <property type="project" value="TreeGrafter"/>
</dbReference>
<evidence type="ECO:0000256" key="7">
    <source>
        <dbReference type="ARBA" id="ARBA00022917"/>
    </source>
</evidence>
<evidence type="ECO:0000256" key="3">
    <source>
        <dbReference type="ARBA" id="ARBA00022723"/>
    </source>
</evidence>
<evidence type="ECO:0000256" key="8">
    <source>
        <dbReference type="ARBA" id="ARBA00023146"/>
    </source>
</evidence>
<dbReference type="EMBL" id="MHWW01000003">
    <property type="protein sequence ID" value="OHB16239.1"/>
    <property type="molecule type" value="Genomic_DNA"/>
</dbReference>
<dbReference type="Pfam" id="PF01406">
    <property type="entry name" value="tRNA-synt_1e"/>
    <property type="match status" value="1"/>
</dbReference>
<reference evidence="11 12" key="1">
    <citation type="journal article" date="2016" name="Nat. Commun.">
        <title>Thousands of microbial genomes shed light on interconnected biogeochemical processes in an aquifer system.</title>
        <authorList>
            <person name="Anantharaman K."/>
            <person name="Brown C.T."/>
            <person name="Hug L.A."/>
            <person name="Sharon I."/>
            <person name="Castelle C.J."/>
            <person name="Probst A.J."/>
            <person name="Thomas B.C."/>
            <person name="Singh A."/>
            <person name="Wilkins M.J."/>
            <person name="Karaoz U."/>
            <person name="Brodie E.L."/>
            <person name="Williams K.H."/>
            <person name="Hubbard S.S."/>
            <person name="Banfield J.F."/>
        </authorList>
    </citation>
    <scope>NUCLEOTIDE SEQUENCE [LARGE SCALE GENOMIC DNA]</scope>
</reference>
<comment type="similarity">
    <text evidence="9">Belongs to the class-I aminoacyl-tRNA synthetase family.</text>
</comment>
<evidence type="ECO:0000256" key="2">
    <source>
        <dbReference type="ARBA" id="ARBA00022598"/>
    </source>
</evidence>
<keyword evidence="2 9" id="KW-0436">Ligase</keyword>
<name>A0A1G2V3N1_9BACT</name>
<feature type="short sequence motif" description="'HIGH' region" evidence="9">
    <location>
        <begin position="31"/>
        <end position="41"/>
    </location>
</feature>
<dbReference type="AlphaFoldDB" id="A0A1G2V3N1"/>
<dbReference type="GO" id="GO:0008270">
    <property type="term" value="F:zinc ion binding"/>
    <property type="evidence" value="ECO:0007669"/>
    <property type="project" value="UniProtKB-UniRule"/>
</dbReference>
<keyword evidence="8 9" id="KW-0030">Aminoacyl-tRNA synthetase</keyword>
<keyword evidence="9" id="KW-0963">Cytoplasm</keyword>
<evidence type="ECO:0000256" key="9">
    <source>
        <dbReference type="HAMAP-Rule" id="MF_00041"/>
    </source>
</evidence>
<dbReference type="GO" id="GO:0006423">
    <property type="term" value="P:cysteinyl-tRNA aminoacylation"/>
    <property type="evidence" value="ECO:0007669"/>
    <property type="project" value="UniProtKB-UniRule"/>
</dbReference>
<comment type="cofactor">
    <cofactor evidence="9">
        <name>Zn(2+)</name>
        <dbReference type="ChEBI" id="CHEBI:29105"/>
    </cofactor>
    <text evidence="9">Binds 1 zinc ion per subunit.</text>
</comment>
<proteinExistence type="inferred from homology"/>
<dbReference type="InterPro" id="IPR015803">
    <property type="entry name" value="Cys-tRNA-ligase"/>
</dbReference>
<protein>
    <recommendedName>
        <fullName evidence="9">Cysteine--tRNA ligase</fullName>
        <ecNumber evidence="9">6.1.1.16</ecNumber>
    </recommendedName>
    <alternativeName>
        <fullName evidence="9">Cysteinyl-tRNA synthetase</fullName>
        <shortName evidence="9">CysRS</shortName>
    </alternativeName>
</protein>
<dbReference type="InterPro" id="IPR032678">
    <property type="entry name" value="tRNA-synt_1_cat_dom"/>
</dbReference>
<feature type="domain" description="tRNA synthetases class I catalytic" evidence="10">
    <location>
        <begin position="16"/>
        <end position="326"/>
    </location>
</feature>
<dbReference type="EC" id="6.1.1.16" evidence="9"/>
<dbReference type="InterPro" id="IPR009080">
    <property type="entry name" value="tRNAsynth_Ia_anticodon-bd"/>
</dbReference>
<evidence type="ECO:0000259" key="10">
    <source>
        <dbReference type="Pfam" id="PF01406"/>
    </source>
</evidence>
<dbReference type="InterPro" id="IPR014729">
    <property type="entry name" value="Rossmann-like_a/b/a_fold"/>
</dbReference>
<evidence type="ECO:0000313" key="12">
    <source>
        <dbReference type="Proteomes" id="UP000177697"/>
    </source>
</evidence>